<accession>A0A2A7B4L5</accession>
<organism evidence="1 2">
    <name type="scientific">Faecalibacterium prausnitzii</name>
    <dbReference type="NCBI Taxonomy" id="853"/>
    <lineage>
        <taxon>Bacteria</taxon>
        <taxon>Bacillati</taxon>
        <taxon>Bacillota</taxon>
        <taxon>Clostridia</taxon>
        <taxon>Eubacteriales</taxon>
        <taxon>Oscillospiraceae</taxon>
        <taxon>Faecalibacterium</taxon>
    </lineage>
</organism>
<protein>
    <recommendedName>
        <fullName evidence="3">Cell envelope-related transcriptional attenuator domain-containing protein</fullName>
    </recommendedName>
</protein>
<name>A0A2A7B4L5_9FIRM</name>
<comment type="caution">
    <text evidence="1">The sequence shown here is derived from an EMBL/GenBank/DDBJ whole genome shotgun (WGS) entry which is preliminary data.</text>
</comment>
<dbReference type="AlphaFoldDB" id="A0A2A7B4L5"/>
<reference evidence="1 2" key="1">
    <citation type="journal article" date="2017" name="Front. Microbiol.">
        <title>New Insights into the Diversity of the Genus Faecalibacterium.</title>
        <authorList>
            <person name="Benevides L."/>
            <person name="Burman S."/>
            <person name="Martin R."/>
            <person name="Robert V."/>
            <person name="Thomas M."/>
            <person name="Miquel S."/>
            <person name="Chain F."/>
            <person name="Sokol H."/>
            <person name="Bermudez-Humaran L.G."/>
            <person name="Morrison M."/>
            <person name="Langella P."/>
            <person name="Azevedo V.A."/>
            <person name="Chatel J.M."/>
            <person name="Soares S."/>
        </authorList>
    </citation>
    <scope>NUCLEOTIDE SEQUENCE [LARGE SCALE GENOMIC DNA]</scope>
    <source>
        <strain evidence="1 2">AHMP21</strain>
    </source>
</reference>
<gene>
    <name evidence="1" type="ORF">CHR60_10395</name>
</gene>
<dbReference type="OrthoDB" id="1863167at2"/>
<proteinExistence type="predicted"/>
<evidence type="ECO:0008006" key="3">
    <source>
        <dbReference type="Google" id="ProtNLM"/>
    </source>
</evidence>
<sequence>MHKGGWKPFWAALGAALLVLLPLVGGTVLLTRQMLRQQWLMQTAEPQRGVPIDLPKADDRMTLLLCTAGEQPGFVLFYLNAPQNAAHLLAVPGQLTVPFGGGEASLTQCYAAAGPARCRQALLETLALPEDTLYLALSPAVLETLAARYGAVRVSLSGALTAEELDALGQSPSVQTFRAREASDLLTGLDADGLLPPSRRAAARAAVWDAFFRQNFELLPATLPEALRSQSSALLTDFAAQDYTLLGDILEFLVNRAAVFQSDALPGAWDRKAGTYTVTEASRAAVQTFLNVSPTEGQASSASEP</sequence>
<dbReference type="RefSeq" id="WP_097792956.1">
    <property type="nucleotide sequence ID" value="NZ_NOUV01000015.1"/>
</dbReference>
<dbReference type="EMBL" id="NOUV01000015">
    <property type="protein sequence ID" value="PDX86279.1"/>
    <property type="molecule type" value="Genomic_DNA"/>
</dbReference>
<dbReference type="Proteomes" id="UP000220904">
    <property type="component" value="Unassembled WGS sequence"/>
</dbReference>
<evidence type="ECO:0000313" key="1">
    <source>
        <dbReference type="EMBL" id="PDX86279.1"/>
    </source>
</evidence>
<evidence type="ECO:0000313" key="2">
    <source>
        <dbReference type="Proteomes" id="UP000220904"/>
    </source>
</evidence>